<accession>A0ABQ6J2L5</accession>
<evidence type="ECO:0000313" key="1">
    <source>
        <dbReference type="EMBL" id="GMA82373.1"/>
    </source>
</evidence>
<keyword evidence="2" id="KW-1185">Reference proteome</keyword>
<evidence type="ECO:0000313" key="2">
    <source>
        <dbReference type="Proteomes" id="UP001157046"/>
    </source>
</evidence>
<protein>
    <submittedName>
        <fullName evidence="1">Uncharacterized protein</fullName>
    </submittedName>
</protein>
<dbReference type="EMBL" id="BSUY01000001">
    <property type="protein sequence ID" value="GMA82373.1"/>
    <property type="molecule type" value="Genomic_DNA"/>
</dbReference>
<organism evidence="1 2">
    <name type="scientific">Shewanella glacialipiscicola</name>
    <dbReference type="NCBI Taxonomy" id="614069"/>
    <lineage>
        <taxon>Bacteria</taxon>
        <taxon>Pseudomonadati</taxon>
        <taxon>Pseudomonadota</taxon>
        <taxon>Gammaproteobacteria</taxon>
        <taxon>Alteromonadales</taxon>
        <taxon>Shewanellaceae</taxon>
        <taxon>Shewanella</taxon>
    </lineage>
</organism>
<reference evidence="2" key="1">
    <citation type="journal article" date="2019" name="Int. J. Syst. Evol. Microbiol.">
        <title>The Global Catalogue of Microorganisms (GCM) 10K type strain sequencing project: providing services to taxonomists for standard genome sequencing and annotation.</title>
        <authorList>
            <consortium name="The Broad Institute Genomics Platform"/>
            <consortium name="The Broad Institute Genome Sequencing Center for Infectious Disease"/>
            <person name="Wu L."/>
            <person name="Ma J."/>
        </authorList>
    </citation>
    <scope>NUCLEOTIDE SEQUENCE [LARGE SCALE GENOMIC DNA]</scope>
    <source>
        <strain evidence="2">NBRC 102030</strain>
    </source>
</reference>
<name>A0ABQ6J2L5_9GAMM</name>
<gene>
    <name evidence="1" type="ORF">GCM10025855_19060</name>
</gene>
<proteinExistence type="predicted"/>
<dbReference type="Proteomes" id="UP001157046">
    <property type="component" value="Unassembled WGS sequence"/>
</dbReference>
<sequence>MSPYVLDIERIARQFKLDGKRERAYPRVLKMSKNKYPVRPNENAVHLRVNGIKPMRLIFL</sequence>
<comment type="caution">
    <text evidence="1">The sequence shown here is derived from an EMBL/GenBank/DDBJ whole genome shotgun (WGS) entry which is preliminary data.</text>
</comment>